<organism evidence="2 3">
    <name type="scientific">Tritrichomonas musculus</name>
    <dbReference type="NCBI Taxonomy" id="1915356"/>
    <lineage>
        <taxon>Eukaryota</taxon>
        <taxon>Metamonada</taxon>
        <taxon>Parabasalia</taxon>
        <taxon>Tritrichomonadida</taxon>
        <taxon>Tritrichomonadidae</taxon>
        <taxon>Tritrichomonas</taxon>
    </lineage>
</organism>
<keyword evidence="3" id="KW-1185">Reference proteome</keyword>
<feature type="region of interest" description="Disordered" evidence="1">
    <location>
        <begin position="1"/>
        <end position="21"/>
    </location>
</feature>
<evidence type="ECO:0000313" key="2">
    <source>
        <dbReference type="EMBL" id="KAK8860794.1"/>
    </source>
</evidence>
<proteinExistence type="predicted"/>
<accession>A0ABR2IDS7</accession>
<dbReference type="Proteomes" id="UP001470230">
    <property type="component" value="Unassembled WGS sequence"/>
</dbReference>
<feature type="compositionally biased region" description="Polar residues" evidence="1">
    <location>
        <begin position="8"/>
        <end position="21"/>
    </location>
</feature>
<evidence type="ECO:0000313" key="3">
    <source>
        <dbReference type="Proteomes" id="UP001470230"/>
    </source>
</evidence>
<dbReference type="EMBL" id="JAPFFF010000018">
    <property type="protein sequence ID" value="KAK8860794.1"/>
    <property type="molecule type" value="Genomic_DNA"/>
</dbReference>
<feature type="region of interest" description="Disordered" evidence="1">
    <location>
        <begin position="193"/>
        <end position="224"/>
    </location>
</feature>
<feature type="compositionally biased region" description="Polar residues" evidence="1">
    <location>
        <begin position="51"/>
        <end position="60"/>
    </location>
</feature>
<protein>
    <submittedName>
        <fullName evidence="2">Uncharacterized protein</fullName>
    </submittedName>
</protein>
<feature type="region of interest" description="Disordered" evidence="1">
    <location>
        <begin position="35"/>
        <end position="61"/>
    </location>
</feature>
<comment type="caution">
    <text evidence="2">The sequence shown here is derived from an EMBL/GenBank/DDBJ whole genome shotgun (WGS) entry which is preliminary data.</text>
</comment>
<reference evidence="2 3" key="1">
    <citation type="submission" date="2024-04" db="EMBL/GenBank/DDBJ databases">
        <title>Tritrichomonas musculus Genome.</title>
        <authorList>
            <person name="Alves-Ferreira E."/>
            <person name="Grigg M."/>
            <person name="Lorenzi H."/>
            <person name="Galac M."/>
        </authorList>
    </citation>
    <scope>NUCLEOTIDE SEQUENCE [LARGE SCALE GENOMIC DNA]</scope>
    <source>
        <strain evidence="2 3">EAF2021</strain>
    </source>
</reference>
<gene>
    <name evidence="2" type="ORF">M9Y10_012460</name>
</gene>
<name>A0ABR2IDS7_9EUKA</name>
<evidence type="ECO:0000256" key="1">
    <source>
        <dbReference type="SAM" id="MobiDB-lite"/>
    </source>
</evidence>
<feature type="compositionally biased region" description="Basic and acidic residues" evidence="1">
    <location>
        <begin position="35"/>
        <end position="44"/>
    </location>
</feature>
<sequence>MYTGAYSPRTSVRPTISPKIKTQQRSILTPRLPTDIHRATENVTKKKRSNQQESTTTVSNRLHLESTTRRYLAPDPAMEHFIWSKQNITPKQRETMVESVDIFLDELKETARSNDYPEVLPRIMISGEIPPNMSTPAIRNRAQQGPKKVLEAFNEAGYWNCHQKPLTPILPDLFITKQFQNFIYSQHGQMPEVLSQAPVPPPPDPNRNRRPKRPTALFVDKSSE</sequence>